<dbReference type="EC" id="3.4.23.-" evidence="5"/>
<dbReference type="EMBL" id="JBHSHC010000096">
    <property type="protein sequence ID" value="MFC4767983.1"/>
    <property type="molecule type" value="Genomic_DNA"/>
</dbReference>
<organism evidence="5 6">
    <name type="scientific">Effusibacillus consociatus</name>
    <dbReference type="NCBI Taxonomy" id="1117041"/>
    <lineage>
        <taxon>Bacteria</taxon>
        <taxon>Bacillati</taxon>
        <taxon>Bacillota</taxon>
        <taxon>Bacilli</taxon>
        <taxon>Bacillales</taxon>
        <taxon>Alicyclobacillaceae</taxon>
        <taxon>Effusibacillus</taxon>
    </lineage>
</organism>
<dbReference type="InterPro" id="IPR000045">
    <property type="entry name" value="Prepilin_IV_endopep_pep"/>
</dbReference>
<name>A0ABV9Q2I4_9BACL</name>
<comment type="caution">
    <text evidence="5">The sequence shown here is derived from an EMBL/GenBank/DDBJ whole genome shotgun (WGS) entry which is preliminary data.</text>
</comment>
<dbReference type="PANTHER" id="PTHR30487">
    <property type="entry name" value="TYPE 4 PREPILIN-LIKE PROTEINS LEADER PEPTIDE-PROCESSING ENZYME"/>
    <property type="match status" value="1"/>
</dbReference>
<dbReference type="InterPro" id="IPR050882">
    <property type="entry name" value="Prepilin_peptidase/N-MTase"/>
</dbReference>
<proteinExistence type="inferred from homology"/>
<feature type="domain" description="Prepilin type IV endopeptidase peptidase" evidence="4">
    <location>
        <begin position="27"/>
        <end position="136"/>
    </location>
</feature>
<dbReference type="Pfam" id="PF01478">
    <property type="entry name" value="Peptidase_A24"/>
    <property type="match status" value="1"/>
</dbReference>
<gene>
    <name evidence="5" type="ORF">ACFO8Q_11540</name>
</gene>
<sequence>MVEAITGFLWGMVAWRFGWSWETAIGLLFVSFLLPLAVIDIHEMILPNVLTFPLIGAALTGRLLIGSEPFRSYLAGGLLGAGLLLLLWWLSPYLFGKEGMGLGDVKLMAGIGLVVGLQGAILALFISSLIGLLIGLVVVTKNKAAKQEYLPFGPFLALGGLVSYLFGESVWNLFFY</sequence>
<dbReference type="PANTHER" id="PTHR30487:SF0">
    <property type="entry name" value="PREPILIN LEADER PEPTIDASE_N-METHYLTRANSFERASE-RELATED"/>
    <property type="match status" value="1"/>
</dbReference>
<feature type="transmembrane region" description="Helical" evidence="3">
    <location>
        <begin position="21"/>
        <end position="39"/>
    </location>
</feature>
<evidence type="ECO:0000256" key="2">
    <source>
        <dbReference type="RuleBase" id="RU003793"/>
    </source>
</evidence>
<dbReference type="GO" id="GO:0016787">
    <property type="term" value="F:hydrolase activity"/>
    <property type="evidence" value="ECO:0007669"/>
    <property type="project" value="UniProtKB-KW"/>
</dbReference>
<comment type="similarity">
    <text evidence="1 2">Belongs to the peptidase A24 family.</text>
</comment>
<keyword evidence="3" id="KW-0812">Transmembrane</keyword>
<evidence type="ECO:0000256" key="3">
    <source>
        <dbReference type="SAM" id="Phobius"/>
    </source>
</evidence>
<protein>
    <submittedName>
        <fullName evidence="5">Prepilin peptidase</fullName>
        <ecNumber evidence="5">3.4.23.-</ecNumber>
    </submittedName>
</protein>
<evidence type="ECO:0000313" key="5">
    <source>
        <dbReference type="EMBL" id="MFC4767983.1"/>
    </source>
</evidence>
<evidence type="ECO:0000313" key="6">
    <source>
        <dbReference type="Proteomes" id="UP001596002"/>
    </source>
</evidence>
<keyword evidence="6" id="KW-1185">Reference proteome</keyword>
<keyword evidence="3" id="KW-0472">Membrane</keyword>
<reference evidence="6" key="1">
    <citation type="journal article" date="2019" name="Int. J. Syst. Evol. Microbiol.">
        <title>The Global Catalogue of Microorganisms (GCM) 10K type strain sequencing project: providing services to taxonomists for standard genome sequencing and annotation.</title>
        <authorList>
            <consortium name="The Broad Institute Genomics Platform"/>
            <consortium name="The Broad Institute Genome Sequencing Center for Infectious Disease"/>
            <person name="Wu L."/>
            <person name="Ma J."/>
        </authorList>
    </citation>
    <scope>NUCLEOTIDE SEQUENCE [LARGE SCALE GENOMIC DNA]</scope>
    <source>
        <strain evidence="6">WYCCWR 12678</strain>
    </source>
</reference>
<keyword evidence="3" id="KW-1133">Transmembrane helix</keyword>
<keyword evidence="5" id="KW-0378">Hydrolase</keyword>
<feature type="transmembrane region" description="Helical" evidence="3">
    <location>
        <begin position="45"/>
        <end position="65"/>
    </location>
</feature>
<accession>A0ABV9Q2I4</accession>
<feature type="transmembrane region" description="Helical" evidence="3">
    <location>
        <begin position="149"/>
        <end position="167"/>
    </location>
</feature>
<evidence type="ECO:0000259" key="4">
    <source>
        <dbReference type="Pfam" id="PF01478"/>
    </source>
</evidence>
<evidence type="ECO:0000256" key="1">
    <source>
        <dbReference type="ARBA" id="ARBA00005801"/>
    </source>
</evidence>
<feature type="transmembrane region" description="Helical" evidence="3">
    <location>
        <begin position="72"/>
        <end position="91"/>
    </location>
</feature>
<dbReference type="PRINTS" id="PR00864">
    <property type="entry name" value="PREPILNPTASE"/>
</dbReference>
<feature type="transmembrane region" description="Helical" evidence="3">
    <location>
        <begin position="111"/>
        <end position="137"/>
    </location>
</feature>
<dbReference type="Gene3D" id="1.20.120.1220">
    <property type="match status" value="1"/>
</dbReference>
<dbReference type="InterPro" id="IPR014032">
    <property type="entry name" value="Peptidase_A24A_bac"/>
</dbReference>
<dbReference type="Proteomes" id="UP001596002">
    <property type="component" value="Unassembled WGS sequence"/>
</dbReference>